<dbReference type="InterPro" id="IPR021686">
    <property type="entry name" value="DUF3268"/>
</dbReference>
<dbReference type="AlphaFoldDB" id="A0A2W7RNR5"/>
<dbReference type="Proteomes" id="UP000249720">
    <property type="component" value="Unassembled WGS sequence"/>
</dbReference>
<dbReference type="Pfam" id="PF11672">
    <property type="entry name" value="DUF3268"/>
    <property type="match status" value="1"/>
</dbReference>
<evidence type="ECO:0000313" key="1">
    <source>
        <dbReference type="EMBL" id="PZX61941.1"/>
    </source>
</evidence>
<evidence type="ECO:0000313" key="2">
    <source>
        <dbReference type="Proteomes" id="UP000249720"/>
    </source>
</evidence>
<dbReference type="RefSeq" id="WP_111296170.1">
    <property type="nucleotide sequence ID" value="NZ_QKZV01000006.1"/>
</dbReference>
<protein>
    <submittedName>
        <fullName evidence="1">Uncharacterized protein DUF3268</fullName>
    </submittedName>
</protein>
<sequence length="146" mass="17154">MNDVQIKILKGQLCPYCNCETKLVSGEVVYPNWANESPRPKFVDKKYYMCVMNSDHYVGTYSGNKTSLGRVADKELRKLKNKGHNTFDPLWRNKTHFKNQKEAYNWLSKRMNIPLEFTHFGMFTIEQCKEAIQHCINLINEEDGRI</sequence>
<name>A0A2W7RNR5_9BACT</name>
<keyword evidence="2" id="KW-1185">Reference proteome</keyword>
<gene>
    <name evidence="1" type="ORF">LX80_02105</name>
</gene>
<proteinExistence type="predicted"/>
<comment type="caution">
    <text evidence="1">The sequence shown here is derived from an EMBL/GenBank/DDBJ whole genome shotgun (WGS) entry which is preliminary data.</text>
</comment>
<dbReference type="EMBL" id="QKZV01000006">
    <property type="protein sequence ID" value="PZX61941.1"/>
    <property type="molecule type" value="Genomic_DNA"/>
</dbReference>
<reference evidence="1 2" key="1">
    <citation type="submission" date="2018-06" db="EMBL/GenBank/DDBJ databases">
        <title>Genomic Encyclopedia of Archaeal and Bacterial Type Strains, Phase II (KMG-II): from individual species to whole genera.</title>
        <authorList>
            <person name="Goeker M."/>
        </authorList>
    </citation>
    <scope>NUCLEOTIDE SEQUENCE [LARGE SCALE GENOMIC DNA]</scope>
    <source>
        <strain evidence="1 2">DSM 23241</strain>
    </source>
</reference>
<accession>A0A2W7RNR5</accession>
<dbReference type="OrthoDB" id="1028010at2"/>
<organism evidence="1 2">
    <name type="scientific">Hydrotalea sandarakina</name>
    <dbReference type="NCBI Taxonomy" id="1004304"/>
    <lineage>
        <taxon>Bacteria</taxon>
        <taxon>Pseudomonadati</taxon>
        <taxon>Bacteroidota</taxon>
        <taxon>Chitinophagia</taxon>
        <taxon>Chitinophagales</taxon>
        <taxon>Chitinophagaceae</taxon>
        <taxon>Hydrotalea</taxon>
    </lineage>
</organism>